<feature type="binding site" evidence="8">
    <location>
        <position position="222"/>
    </location>
    <ligand>
        <name>allantoate</name>
        <dbReference type="ChEBI" id="CHEBI:17536"/>
    </ligand>
</feature>
<dbReference type="OrthoDB" id="9808195at2"/>
<dbReference type="PANTHER" id="PTHR32494:SF19">
    <property type="entry name" value="ALLANTOATE DEIMINASE-RELATED"/>
    <property type="match status" value="1"/>
</dbReference>
<dbReference type="InterPro" id="IPR036264">
    <property type="entry name" value="Bact_exopeptidase_dim_dom"/>
</dbReference>
<dbReference type="KEGG" id="bfz:BAU07_00365"/>
<dbReference type="SUPFAM" id="SSF53187">
    <property type="entry name" value="Zn-dependent exopeptidases"/>
    <property type="match status" value="1"/>
</dbReference>
<evidence type="ECO:0000256" key="2">
    <source>
        <dbReference type="ARBA" id="ARBA00006153"/>
    </source>
</evidence>
<evidence type="ECO:0000256" key="1">
    <source>
        <dbReference type="ARBA" id="ARBA00001936"/>
    </source>
</evidence>
<dbReference type="CDD" id="cd03884">
    <property type="entry name" value="M20_bAS"/>
    <property type="match status" value="1"/>
</dbReference>
<dbReference type="GO" id="GO:0046872">
    <property type="term" value="F:metal ion binding"/>
    <property type="evidence" value="ECO:0007669"/>
    <property type="project" value="UniProtKB-KW"/>
</dbReference>
<comment type="cofactor">
    <cofactor evidence="1">
        <name>Mn(2+)</name>
        <dbReference type="ChEBI" id="CHEBI:29035"/>
    </cofactor>
</comment>
<dbReference type="GO" id="GO:0016813">
    <property type="term" value="F:hydrolase activity, acting on carbon-nitrogen (but not peptide) bonds, in linear amidines"/>
    <property type="evidence" value="ECO:0007669"/>
    <property type="project" value="InterPro"/>
</dbReference>
<comment type="cofactor">
    <cofactor evidence="7">
        <name>Zn(2+)</name>
        <dbReference type="ChEBI" id="CHEBI:29105"/>
    </cofactor>
    <text evidence="7">Binds 2 Zn(2+) ions per subunit.</text>
</comment>
<dbReference type="NCBIfam" id="TIGR01879">
    <property type="entry name" value="hydantase"/>
    <property type="match status" value="1"/>
</dbReference>
<feature type="binding site" evidence="7">
    <location>
        <position position="98"/>
    </location>
    <ligand>
        <name>Zn(2+)</name>
        <dbReference type="ChEBI" id="CHEBI:29105"/>
        <label>2</label>
    </ligand>
</feature>
<dbReference type="Pfam" id="PF01546">
    <property type="entry name" value="Peptidase_M20"/>
    <property type="match status" value="1"/>
</dbReference>
<dbReference type="AlphaFoldDB" id="A0A193G7Y9"/>
<evidence type="ECO:0000313" key="11">
    <source>
        <dbReference type="Proteomes" id="UP000091926"/>
    </source>
</evidence>
<sequence>MSLSASASRGERVLQWADALAAHSDHPEHLTCAYLTPAHRAVAALLEAWMREAGFDTVRHDDAGNVIGLYRAAAETPAPRLVATGSHYDTVRNGGRYDGRLGILLPIAIVADLHTQGRRLPFDFEVVAFAEEEGLRFGSTFLGSSAYTGLFDTAMLDRSDGAGITMRDAIAQAGFDPARIAACGTDVARLAHFFEVHIEQGPILLERGLAVGVVSAIAGGVRRLLVLEGQAGHAGTTPMNLRHDAACAAAEIVLAVERRCAQAPGLVGTVGRLEVPEGSVNVIPGCCRLSLDVRAAEDGVRDAALADIEAEIETICARRGVRYAVEEVMRKAATPCAAAQRALWGAAIAAHGVPVHELPSGAGHDAMAVAKVAPVSMLFLRCGNGGISHNPLETVTSEDVQLAGAITESFLLGLARTLPEAV</sequence>
<keyword evidence="11" id="KW-1185">Reference proteome</keyword>
<name>A0A193G7Y9_9BORD</name>
<accession>A0A193G7Y9</accession>
<dbReference type="PANTHER" id="PTHR32494">
    <property type="entry name" value="ALLANTOATE DEIMINASE-RELATED"/>
    <property type="match status" value="1"/>
</dbReference>
<keyword evidence="5 10" id="KW-0378">Hydrolase</keyword>
<evidence type="ECO:0000256" key="5">
    <source>
        <dbReference type="ARBA" id="ARBA00022801"/>
    </source>
</evidence>
<dbReference type="Proteomes" id="UP000091926">
    <property type="component" value="Chromosome"/>
</dbReference>
<dbReference type="Gene3D" id="3.30.70.360">
    <property type="match status" value="1"/>
</dbReference>
<feature type="binding site" evidence="7">
    <location>
        <position position="87"/>
    </location>
    <ligand>
        <name>Zn(2+)</name>
        <dbReference type="ChEBI" id="CHEBI:29105"/>
        <label>1</label>
    </ligand>
</feature>
<dbReference type="Gene3D" id="3.40.630.10">
    <property type="entry name" value="Zn peptidases"/>
    <property type="match status" value="1"/>
</dbReference>
<dbReference type="STRING" id="463014.BAU07_00365"/>
<dbReference type="EMBL" id="CP016172">
    <property type="protein sequence ID" value="ANN75778.1"/>
    <property type="molecule type" value="Genomic_DNA"/>
</dbReference>
<reference evidence="10 11" key="1">
    <citation type="submission" date="2016-06" db="EMBL/GenBank/DDBJ databases">
        <title>Complete genome sequences of Bordetella bronchialis and Bordetella flabilis.</title>
        <authorList>
            <person name="LiPuma J.J."/>
            <person name="Spilker T."/>
        </authorList>
    </citation>
    <scope>NUCLEOTIDE SEQUENCE [LARGE SCALE GENOMIC DNA]</scope>
    <source>
        <strain evidence="10 11">AU10664</strain>
    </source>
</reference>
<dbReference type="RefSeq" id="WP_066652546.1">
    <property type="nucleotide sequence ID" value="NZ_CBCSCL010000002.1"/>
</dbReference>
<evidence type="ECO:0000259" key="9">
    <source>
        <dbReference type="Pfam" id="PF07687"/>
    </source>
</evidence>
<keyword evidence="6" id="KW-0464">Manganese</keyword>
<keyword evidence="4 7" id="KW-0479">Metal-binding</keyword>
<dbReference type="SUPFAM" id="SSF55031">
    <property type="entry name" value="Bacterial exopeptidase dimerisation domain"/>
    <property type="match status" value="1"/>
</dbReference>
<feature type="binding site" evidence="8">
    <location>
        <position position="294"/>
    </location>
    <ligand>
        <name>allantoate</name>
        <dbReference type="ChEBI" id="CHEBI:17536"/>
    </ligand>
</feature>
<evidence type="ECO:0000256" key="3">
    <source>
        <dbReference type="ARBA" id="ARBA00011738"/>
    </source>
</evidence>
<feature type="domain" description="Peptidase M20 dimerisation" evidence="9">
    <location>
        <begin position="227"/>
        <end position="316"/>
    </location>
</feature>
<evidence type="ECO:0000313" key="10">
    <source>
        <dbReference type="EMBL" id="ANN75778.1"/>
    </source>
</evidence>
<keyword evidence="7" id="KW-0862">Zinc</keyword>
<dbReference type="InterPro" id="IPR011650">
    <property type="entry name" value="Peptidase_M20_dimer"/>
</dbReference>
<dbReference type="Pfam" id="PF07687">
    <property type="entry name" value="M20_dimer"/>
    <property type="match status" value="1"/>
</dbReference>
<organism evidence="10 11">
    <name type="scientific">Bordetella flabilis</name>
    <dbReference type="NCBI Taxonomy" id="463014"/>
    <lineage>
        <taxon>Bacteria</taxon>
        <taxon>Pseudomonadati</taxon>
        <taxon>Pseudomonadota</taxon>
        <taxon>Betaproteobacteria</taxon>
        <taxon>Burkholderiales</taxon>
        <taxon>Alcaligenaceae</taxon>
        <taxon>Bordetella</taxon>
    </lineage>
</organism>
<proteinExistence type="inferred from homology"/>
<feature type="binding site" evidence="8">
    <location>
        <position position="281"/>
    </location>
    <ligand>
        <name>allantoate</name>
        <dbReference type="ChEBI" id="CHEBI:17536"/>
    </ligand>
</feature>
<feature type="binding site" evidence="7">
    <location>
        <position position="133"/>
    </location>
    <ligand>
        <name>Zn(2+)</name>
        <dbReference type="ChEBI" id="CHEBI:29105"/>
        <label>2</label>
    </ligand>
</feature>
<feature type="binding site" evidence="7">
    <location>
        <position position="197"/>
    </location>
    <ligand>
        <name>Zn(2+)</name>
        <dbReference type="ChEBI" id="CHEBI:29105"/>
        <label>1</label>
    </ligand>
</feature>
<dbReference type="PIRSF" id="PIRSF001235">
    <property type="entry name" value="Amidase_carbamoylase"/>
    <property type="match status" value="1"/>
</dbReference>
<comment type="similarity">
    <text evidence="2">Belongs to the peptidase M20 family.</text>
</comment>
<evidence type="ECO:0000256" key="4">
    <source>
        <dbReference type="ARBA" id="ARBA00022723"/>
    </source>
</evidence>
<gene>
    <name evidence="10" type="ORF">BAU07_00365</name>
</gene>
<feature type="binding site" evidence="7">
    <location>
        <position position="98"/>
    </location>
    <ligand>
        <name>Zn(2+)</name>
        <dbReference type="ChEBI" id="CHEBI:29105"/>
        <label>1</label>
    </ligand>
</feature>
<dbReference type="NCBIfam" id="NF006775">
    <property type="entry name" value="PRK09290.2-5"/>
    <property type="match status" value="1"/>
</dbReference>
<evidence type="ECO:0000256" key="6">
    <source>
        <dbReference type="ARBA" id="ARBA00023211"/>
    </source>
</evidence>
<evidence type="ECO:0000256" key="7">
    <source>
        <dbReference type="PIRSR" id="PIRSR001235-1"/>
    </source>
</evidence>
<evidence type="ECO:0000256" key="8">
    <source>
        <dbReference type="PIRSR" id="PIRSR001235-2"/>
    </source>
</evidence>
<dbReference type="InterPro" id="IPR010158">
    <property type="entry name" value="Amidase_Cbmase"/>
</dbReference>
<feature type="binding site" evidence="7">
    <location>
        <position position="389"/>
    </location>
    <ligand>
        <name>Zn(2+)</name>
        <dbReference type="ChEBI" id="CHEBI:29105"/>
        <label>2</label>
    </ligand>
</feature>
<protein>
    <submittedName>
        <fullName evidence="10">Zn-dependent hydrolase</fullName>
    </submittedName>
</protein>
<dbReference type="InterPro" id="IPR002933">
    <property type="entry name" value="Peptidase_M20"/>
</dbReference>
<comment type="subunit">
    <text evidence="3">Homodimer.</text>
</comment>